<dbReference type="KEGG" id="swi:Swit_5042"/>
<keyword evidence="2" id="KW-0614">Plasmid</keyword>
<organism evidence="2 3">
    <name type="scientific">Rhizorhabdus wittichii (strain DSM 6014 / CCUG 31198 / JCM 15750 / NBRC 105917 / EY 4224 / RW1)</name>
    <name type="common">Sphingomonas wittichii</name>
    <dbReference type="NCBI Taxonomy" id="392499"/>
    <lineage>
        <taxon>Bacteria</taxon>
        <taxon>Pseudomonadati</taxon>
        <taxon>Pseudomonadota</taxon>
        <taxon>Alphaproteobacteria</taxon>
        <taxon>Sphingomonadales</taxon>
        <taxon>Sphingomonadaceae</taxon>
        <taxon>Rhizorhabdus</taxon>
    </lineage>
</organism>
<feature type="domain" description="SnoaL-like" evidence="1">
    <location>
        <begin position="20"/>
        <end position="142"/>
    </location>
</feature>
<evidence type="ECO:0000313" key="3">
    <source>
        <dbReference type="Proteomes" id="UP000001989"/>
    </source>
</evidence>
<evidence type="ECO:0000313" key="2">
    <source>
        <dbReference type="EMBL" id="ABQ71655.1"/>
    </source>
</evidence>
<keyword evidence="3" id="KW-1185">Reference proteome</keyword>
<gene>
    <name evidence="2" type="ordered locus">Swit_5042</name>
</gene>
<dbReference type="OrthoDB" id="581683at2"/>
<dbReference type="AlphaFoldDB" id="A0A9J9HH06"/>
<dbReference type="InterPro" id="IPR032710">
    <property type="entry name" value="NTF2-like_dom_sf"/>
</dbReference>
<protein>
    <recommendedName>
        <fullName evidence="1">SnoaL-like domain-containing protein</fullName>
    </recommendedName>
</protein>
<geneLocation type="plasmid" evidence="2 3">
    <name>pSWIT02</name>
</geneLocation>
<dbReference type="Pfam" id="PF13577">
    <property type="entry name" value="SnoaL_4"/>
    <property type="match status" value="1"/>
</dbReference>
<name>A0A9J9HH06_RHIWR</name>
<reference evidence="2 3" key="1">
    <citation type="journal article" date="2010" name="J. Bacteriol.">
        <title>Genome sequence of the dioxin-mineralizing bacterium Sphingomonas wittichii RW1.</title>
        <authorList>
            <person name="Miller T.R."/>
            <person name="Delcher A.L."/>
            <person name="Salzberg S.L."/>
            <person name="Saunders E."/>
            <person name="Detter J.C."/>
            <person name="Halden R.U."/>
        </authorList>
    </citation>
    <scope>NUCLEOTIDE SEQUENCE [LARGE SCALE GENOMIC DNA]</scope>
    <source>
        <strain evidence="3">DSM 6014 / CCUG 31198 / JCM 15750 / NBRC 105917 / EY 4224 / RW1</strain>
    </source>
</reference>
<sequence length="189" mass="20794">MADQTMTTAQVAALLDRLQVLEARADITDCVYRLARAGDRLDRALMQSAFAPGATVDYGALFQGSAEDFIDFTFQFQRVDIPVHHMIGNVMVTMHGDASAIAESYELARHPMPPGVDGDMILASRLLDQMVRTDDGWRIERRLKVADWARTLTGGDGLYDRLPLAKGRRDATDASYVFGQSGRIAGQDA</sequence>
<dbReference type="Proteomes" id="UP000001989">
    <property type="component" value="Plasmid pSWIT02"/>
</dbReference>
<dbReference type="EMBL" id="CP000701">
    <property type="protein sequence ID" value="ABQ71655.1"/>
    <property type="molecule type" value="Genomic_DNA"/>
</dbReference>
<accession>A0A9J9HH06</accession>
<dbReference type="Gene3D" id="3.10.450.50">
    <property type="match status" value="1"/>
</dbReference>
<dbReference type="InterPro" id="IPR037401">
    <property type="entry name" value="SnoaL-like"/>
</dbReference>
<proteinExistence type="predicted"/>
<evidence type="ECO:0000259" key="1">
    <source>
        <dbReference type="Pfam" id="PF13577"/>
    </source>
</evidence>
<dbReference type="SUPFAM" id="SSF54427">
    <property type="entry name" value="NTF2-like"/>
    <property type="match status" value="1"/>
</dbReference>